<reference evidence="2 3" key="1">
    <citation type="journal article" date="2018" name="New Phytol.">
        <title>Phylogenomics of Endogonaceae and evolution of mycorrhizas within Mucoromycota.</title>
        <authorList>
            <person name="Chang Y."/>
            <person name="Desiro A."/>
            <person name="Na H."/>
            <person name="Sandor L."/>
            <person name="Lipzen A."/>
            <person name="Clum A."/>
            <person name="Barry K."/>
            <person name="Grigoriev I.V."/>
            <person name="Martin F.M."/>
            <person name="Stajich J.E."/>
            <person name="Smith M.E."/>
            <person name="Bonito G."/>
            <person name="Spatafora J.W."/>
        </authorList>
    </citation>
    <scope>NUCLEOTIDE SEQUENCE [LARGE SCALE GENOMIC DNA]</scope>
    <source>
        <strain evidence="2 3">AD002</strain>
    </source>
</reference>
<protein>
    <submittedName>
        <fullName evidence="2">Uncharacterized protein</fullName>
    </submittedName>
</protein>
<evidence type="ECO:0000313" key="2">
    <source>
        <dbReference type="EMBL" id="RUS24276.1"/>
    </source>
</evidence>
<name>A0A433Q3C7_9FUNG</name>
<gene>
    <name evidence="2" type="ORF">BC938DRAFT_473851</name>
</gene>
<organism evidence="2 3">
    <name type="scientific">Jimgerdemannia flammicorona</name>
    <dbReference type="NCBI Taxonomy" id="994334"/>
    <lineage>
        <taxon>Eukaryota</taxon>
        <taxon>Fungi</taxon>
        <taxon>Fungi incertae sedis</taxon>
        <taxon>Mucoromycota</taxon>
        <taxon>Mucoromycotina</taxon>
        <taxon>Endogonomycetes</taxon>
        <taxon>Endogonales</taxon>
        <taxon>Endogonaceae</taxon>
        <taxon>Jimgerdemannia</taxon>
    </lineage>
</organism>
<keyword evidence="3" id="KW-1185">Reference proteome</keyword>
<dbReference type="Proteomes" id="UP000274822">
    <property type="component" value="Unassembled WGS sequence"/>
</dbReference>
<keyword evidence="1" id="KW-1133">Transmembrane helix</keyword>
<keyword evidence="1" id="KW-0812">Transmembrane</keyword>
<accession>A0A433Q3C7</accession>
<evidence type="ECO:0000256" key="1">
    <source>
        <dbReference type="SAM" id="Phobius"/>
    </source>
</evidence>
<proteinExistence type="predicted"/>
<dbReference type="EMBL" id="RBNJ01016574">
    <property type="protein sequence ID" value="RUS24276.1"/>
    <property type="molecule type" value="Genomic_DNA"/>
</dbReference>
<dbReference type="AlphaFoldDB" id="A0A433Q3C7"/>
<sequence>MGLWSHCMACAQYDWAPMNNPTPCDPFTIYAKNKIWSTSRFLKINYLHPVDNIYAFLFLVIAAIAALAVINLNDLFLAASACACAAALSIDVVLFAEELDEVCDIAVFVLCKCAAWLTSLATRAGGLRGEFTTDAAAFDAIAARLRDDVDAGEGETAPVARNLALAVWSCCIFALAKRCSALDEGPLERFSFMLVEVTLPRRVTRVCAKALSRRAIDSLRSILFSSVESSLGCLTEGDCNISSSAIVTSRFPLREVTAALNAGLRY</sequence>
<comment type="caution">
    <text evidence="2">The sequence shown here is derived from an EMBL/GenBank/DDBJ whole genome shotgun (WGS) entry which is preliminary data.</text>
</comment>
<feature type="transmembrane region" description="Helical" evidence="1">
    <location>
        <begin position="53"/>
        <end position="70"/>
    </location>
</feature>
<evidence type="ECO:0000313" key="3">
    <source>
        <dbReference type="Proteomes" id="UP000274822"/>
    </source>
</evidence>
<keyword evidence="1" id="KW-0472">Membrane</keyword>